<evidence type="ECO:0000313" key="3">
    <source>
        <dbReference type="Proteomes" id="UP000828390"/>
    </source>
</evidence>
<dbReference type="Pfam" id="PF12937">
    <property type="entry name" value="F-box-like"/>
    <property type="match status" value="1"/>
</dbReference>
<gene>
    <name evidence="2" type="ORF">DPMN_038331</name>
</gene>
<dbReference type="SUPFAM" id="SSF52047">
    <property type="entry name" value="RNI-like"/>
    <property type="match status" value="2"/>
</dbReference>
<name>A0A9D4RNJ6_DREPO</name>
<reference evidence="2" key="1">
    <citation type="journal article" date="2019" name="bioRxiv">
        <title>The Genome of the Zebra Mussel, Dreissena polymorpha: A Resource for Invasive Species Research.</title>
        <authorList>
            <person name="McCartney M.A."/>
            <person name="Auch B."/>
            <person name="Kono T."/>
            <person name="Mallez S."/>
            <person name="Zhang Y."/>
            <person name="Obille A."/>
            <person name="Becker A."/>
            <person name="Abrahante J.E."/>
            <person name="Garbe J."/>
            <person name="Badalamenti J.P."/>
            <person name="Herman A."/>
            <person name="Mangelson H."/>
            <person name="Liachko I."/>
            <person name="Sullivan S."/>
            <person name="Sone E.D."/>
            <person name="Koren S."/>
            <person name="Silverstein K.A.T."/>
            <person name="Beckman K.B."/>
            <person name="Gohl D.M."/>
        </authorList>
    </citation>
    <scope>NUCLEOTIDE SEQUENCE</scope>
    <source>
        <strain evidence="2">Duluth1</strain>
        <tissue evidence="2">Whole animal</tissue>
    </source>
</reference>
<evidence type="ECO:0000313" key="2">
    <source>
        <dbReference type="EMBL" id="KAH3875069.1"/>
    </source>
</evidence>
<dbReference type="InterPro" id="IPR001810">
    <property type="entry name" value="F-box_dom"/>
</dbReference>
<dbReference type="InterPro" id="IPR032675">
    <property type="entry name" value="LRR_dom_sf"/>
</dbReference>
<evidence type="ECO:0000259" key="1">
    <source>
        <dbReference type="PROSITE" id="PS50181"/>
    </source>
</evidence>
<dbReference type="PANTHER" id="PTHR38926">
    <property type="entry name" value="F-BOX DOMAIN CONTAINING PROTEIN, EXPRESSED"/>
    <property type="match status" value="1"/>
</dbReference>
<reference evidence="2" key="2">
    <citation type="submission" date="2020-11" db="EMBL/GenBank/DDBJ databases">
        <authorList>
            <person name="McCartney M.A."/>
            <person name="Auch B."/>
            <person name="Kono T."/>
            <person name="Mallez S."/>
            <person name="Becker A."/>
            <person name="Gohl D.M."/>
            <person name="Silverstein K.A.T."/>
            <person name="Koren S."/>
            <person name="Bechman K.B."/>
            <person name="Herman A."/>
            <person name="Abrahante J.E."/>
            <person name="Garbe J."/>
        </authorList>
    </citation>
    <scope>NUCLEOTIDE SEQUENCE</scope>
    <source>
        <strain evidence="2">Duluth1</strain>
        <tissue evidence="2">Whole animal</tissue>
    </source>
</reference>
<accession>A0A9D4RNJ6</accession>
<comment type="caution">
    <text evidence="2">The sequence shown here is derived from an EMBL/GenBank/DDBJ whole genome shotgun (WGS) entry which is preliminary data.</text>
</comment>
<dbReference type="Gene3D" id="3.80.10.10">
    <property type="entry name" value="Ribonuclease Inhibitor"/>
    <property type="match status" value="2"/>
</dbReference>
<dbReference type="PROSITE" id="PS50181">
    <property type="entry name" value="FBOX"/>
    <property type="match status" value="1"/>
</dbReference>
<organism evidence="2 3">
    <name type="scientific">Dreissena polymorpha</name>
    <name type="common">Zebra mussel</name>
    <name type="synonym">Mytilus polymorpha</name>
    <dbReference type="NCBI Taxonomy" id="45954"/>
    <lineage>
        <taxon>Eukaryota</taxon>
        <taxon>Metazoa</taxon>
        <taxon>Spiralia</taxon>
        <taxon>Lophotrochozoa</taxon>
        <taxon>Mollusca</taxon>
        <taxon>Bivalvia</taxon>
        <taxon>Autobranchia</taxon>
        <taxon>Heteroconchia</taxon>
        <taxon>Euheterodonta</taxon>
        <taxon>Imparidentia</taxon>
        <taxon>Neoheterodontei</taxon>
        <taxon>Myida</taxon>
        <taxon>Dreissenoidea</taxon>
        <taxon>Dreissenidae</taxon>
        <taxon>Dreissena</taxon>
    </lineage>
</organism>
<dbReference type="PANTHER" id="PTHR38926:SF5">
    <property type="entry name" value="F-BOX AND LEUCINE-RICH REPEAT PROTEIN 6"/>
    <property type="match status" value="1"/>
</dbReference>
<dbReference type="EMBL" id="JAIWYP010000002">
    <property type="protein sequence ID" value="KAH3875069.1"/>
    <property type="molecule type" value="Genomic_DNA"/>
</dbReference>
<dbReference type="SUPFAM" id="SSF81383">
    <property type="entry name" value="F-box domain"/>
    <property type="match status" value="1"/>
</dbReference>
<protein>
    <recommendedName>
        <fullName evidence="1">F-box domain-containing protein</fullName>
    </recommendedName>
</protein>
<dbReference type="AlphaFoldDB" id="A0A9D4RNJ6"/>
<keyword evidence="3" id="KW-1185">Reference proteome</keyword>
<feature type="domain" description="F-box" evidence="1">
    <location>
        <begin position="46"/>
        <end position="95"/>
    </location>
</feature>
<dbReference type="InterPro" id="IPR036047">
    <property type="entry name" value="F-box-like_dom_sf"/>
</dbReference>
<dbReference type="Proteomes" id="UP000828390">
    <property type="component" value="Unassembled WGS sequence"/>
</dbReference>
<sequence length="651" mass="73006">MTEAIAASVWLYISVIKRTASRKVRLHMLGPEIADGCAVRSSNGGSIGITDLPSEALVSIFKHLQPVDDLMPKLALVCRKWHDLLYYSGGLWKTINIDPTFYSHLHFRLVVCIFRLYGRHVHTVTWRENTTVYESIFACLPALKNLKVLRVPVLWTRRVIDDMCLMTGLEKVQINGGFTMTDEHFLEIANCLSNLKTVTLNACSKLTFEGITRVVPRLKSLEDLHIKINSNLPLTDGRSETAIRNGHSIIKGLVAPIINSLVTVLCVHFVAMETEELWDVVNSLSNLRKLSISNCEHLAGIRLSSASLQKFCVFNIWSTTFVSVHAPKLRHVTIDSGMESIEHVELFALSLKRALINGSNSLRTLKIKSEKLTFLEVSNCELIEMKCLKETLRNNSKLLCLRLGCVSQDSLTLDETVIPSVQELCLLGDFSCEALHIRSPSIRLIHTQAENDIITLNHMYLTANHLCKVALVGLPALRTVTVQCVSVDCIELNLCSDDQLHLESFVVHALNAIGFLRLFDCKVNLLSLCTQLAKTVVLYRCQMSDYVLQMALGGCPNIAHLNLEKCRELSNVNIFAQPLKFLNLFGCASISKLNLDCPQLVAVNLGQCSNVRLFIKGIEQGLKKLLLPFRLVEPTENVRWTHDLPPEEYEQ</sequence>
<proteinExistence type="predicted"/>
<dbReference type="Gene3D" id="1.20.1280.50">
    <property type="match status" value="1"/>
</dbReference>